<evidence type="ECO:0000313" key="3">
    <source>
        <dbReference type="Proteomes" id="UP001202328"/>
    </source>
</evidence>
<feature type="non-terminal residue" evidence="2">
    <location>
        <position position="247"/>
    </location>
</feature>
<evidence type="ECO:0000313" key="2">
    <source>
        <dbReference type="EMBL" id="KAI3910896.1"/>
    </source>
</evidence>
<reference evidence="2" key="1">
    <citation type="submission" date="2022-04" db="EMBL/GenBank/DDBJ databases">
        <title>A functionally conserved STORR gene fusion in Papaver species that diverged 16.8 million years ago.</title>
        <authorList>
            <person name="Catania T."/>
        </authorList>
    </citation>
    <scope>NUCLEOTIDE SEQUENCE</scope>
    <source>
        <strain evidence="2">S-188037</strain>
    </source>
</reference>
<evidence type="ECO:0000259" key="1">
    <source>
        <dbReference type="Pfam" id="PF23622"/>
    </source>
</evidence>
<gene>
    <name evidence="2" type="ORF">MKW98_022583</name>
</gene>
<dbReference type="EMBL" id="JAJJMB010010087">
    <property type="protein sequence ID" value="KAI3910896.1"/>
    <property type="molecule type" value="Genomic_DNA"/>
</dbReference>
<proteinExistence type="predicted"/>
<keyword evidence="3" id="KW-1185">Reference proteome</keyword>
<sequence>VRLDTMPSFDFTLQGDHEDTKTFEKFIDRLLFLRQPSLKIVKFALTSDRVFAASKIHDWISKIVKCNIEELSLKLHRHCIVPFPLSFFNCESLVKLRLHMNLWLPESISWPRLNLLQLSYGFSLDKLYIEQLILRSPLLETLILSECSWSNWNGTTLNISAPALKCLVFNDLITYTRMRNRTVKIHAPELMHFTYTGDFATDFTMSSFSSLEDAEIRFKIKSYYLDEAKRAQIGHAAIKLVGGLSNE</sequence>
<accession>A0AAD4XF34</accession>
<dbReference type="PANTHER" id="PTHR31900">
    <property type="entry name" value="F-BOX/RNI SUPERFAMILY PROTEIN-RELATED"/>
    <property type="match status" value="1"/>
</dbReference>
<comment type="caution">
    <text evidence="2">The sequence shown here is derived from an EMBL/GenBank/DDBJ whole genome shotgun (WGS) entry which is preliminary data.</text>
</comment>
<dbReference type="Proteomes" id="UP001202328">
    <property type="component" value="Unassembled WGS sequence"/>
</dbReference>
<feature type="non-terminal residue" evidence="2">
    <location>
        <position position="1"/>
    </location>
</feature>
<dbReference type="AlphaFoldDB" id="A0AAD4XF34"/>
<organism evidence="2 3">
    <name type="scientific">Papaver atlanticum</name>
    <dbReference type="NCBI Taxonomy" id="357466"/>
    <lineage>
        <taxon>Eukaryota</taxon>
        <taxon>Viridiplantae</taxon>
        <taxon>Streptophyta</taxon>
        <taxon>Embryophyta</taxon>
        <taxon>Tracheophyta</taxon>
        <taxon>Spermatophyta</taxon>
        <taxon>Magnoliopsida</taxon>
        <taxon>Ranunculales</taxon>
        <taxon>Papaveraceae</taxon>
        <taxon>Papaveroideae</taxon>
        <taxon>Papaver</taxon>
    </lineage>
</organism>
<protein>
    <recommendedName>
        <fullName evidence="1">At1g61320/AtMIF1 LRR domain-containing protein</fullName>
    </recommendedName>
</protein>
<name>A0AAD4XF34_9MAGN</name>
<dbReference type="InterPro" id="IPR050232">
    <property type="entry name" value="FBL13/AtMIF1-like"/>
</dbReference>
<dbReference type="InterPro" id="IPR055357">
    <property type="entry name" value="LRR_At1g61320_AtMIF1"/>
</dbReference>
<dbReference type="PANTHER" id="PTHR31900:SF30">
    <property type="entry name" value="SUPERFAMILY PROTEIN, PUTATIVE-RELATED"/>
    <property type="match status" value="1"/>
</dbReference>
<dbReference type="SUPFAM" id="SSF52047">
    <property type="entry name" value="RNI-like"/>
    <property type="match status" value="1"/>
</dbReference>
<feature type="domain" description="At1g61320/AtMIF1 LRR" evidence="1">
    <location>
        <begin position="39"/>
        <end position="219"/>
    </location>
</feature>
<dbReference type="Pfam" id="PF23622">
    <property type="entry name" value="LRR_At1g61320_AtMIF1"/>
    <property type="match status" value="1"/>
</dbReference>